<reference evidence="2" key="1">
    <citation type="journal article" date="2015" name="Proc. Natl. Acad. Sci. U.S.A.">
        <title>Networks of energetic and metabolic interactions define dynamics in microbial communities.</title>
        <authorList>
            <person name="Embree M."/>
            <person name="Liu J.K."/>
            <person name="Al-Bassam M.M."/>
            <person name="Zengler K."/>
        </authorList>
    </citation>
    <scope>NUCLEOTIDE SEQUENCE</scope>
</reference>
<protein>
    <submittedName>
        <fullName evidence="2">Uncharacterized protein</fullName>
    </submittedName>
</protein>
<evidence type="ECO:0000256" key="1">
    <source>
        <dbReference type="SAM" id="MobiDB-lite"/>
    </source>
</evidence>
<name>A0A0W8FHX8_9ZZZZ</name>
<dbReference type="EMBL" id="LNQE01001204">
    <property type="protein sequence ID" value="KUG20318.1"/>
    <property type="molecule type" value="Genomic_DNA"/>
</dbReference>
<comment type="caution">
    <text evidence="2">The sequence shown here is derived from an EMBL/GenBank/DDBJ whole genome shotgun (WGS) entry which is preliminary data.</text>
</comment>
<accession>A0A0W8FHX8</accession>
<sequence>MIPIRAGDFRILRGRSPHPFPGSSDAPYFKNLSPEAA</sequence>
<evidence type="ECO:0000313" key="2">
    <source>
        <dbReference type="EMBL" id="KUG20318.1"/>
    </source>
</evidence>
<proteinExistence type="predicted"/>
<gene>
    <name evidence="2" type="ORF">ASZ90_009949</name>
</gene>
<dbReference type="AlphaFoldDB" id="A0A0W8FHX8"/>
<organism evidence="2">
    <name type="scientific">hydrocarbon metagenome</name>
    <dbReference type="NCBI Taxonomy" id="938273"/>
    <lineage>
        <taxon>unclassified sequences</taxon>
        <taxon>metagenomes</taxon>
        <taxon>ecological metagenomes</taxon>
    </lineage>
</organism>
<feature type="region of interest" description="Disordered" evidence="1">
    <location>
        <begin position="13"/>
        <end position="37"/>
    </location>
</feature>